<keyword evidence="5 6" id="KW-0067">ATP-binding</keyword>
<dbReference type="OrthoDB" id="193931at2759"/>
<evidence type="ECO:0000256" key="7">
    <source>
        <dbReference type="RuleBase" id="RU000304"/>
    </source>
</evidence>
<accession>A0A1J4J5U8</accession>
<evidence type="ECO:0000256" key="5">
    <source>
        <dbReference type="ARBA" id="ARBA00022840"/>
    </source>
</evidence>
<feature type="domain" description="Protein kinase" evidence="8">
    <location>
        <begin position="16"/>
        <end position="281"/>
    </location>
</feature>
<dbReference type="FunFam" id="3.30.200.20:FF:000042">
    <property type="entry name" value="Aurora kinase A"/>
    <property type="match status" value="1"/>
</dbReference>
<dbReference type="InterPro" id="IPR008271">
    <property type="entry name" value="Ser/Thr_kinase_AS"/>
</dbReference>
<comment type="caution">
    <text evidence="9">The sequence shown here is derived from an EMBL/GenBank/DDBJ whole genome shotgun (WGS) entry which is preliminary data.</text>
</comment>
<dbReference type="InterPro" id="IPR017441">
    <property type="entry name" value="Protein_kinase_ATP_BS"/>
</dbReference>
<dbReference type="FunFam" id="1.10.510.10:FF:000571">
    <property type="entry name" value="Maternal embryonic leucine zipper kinase"/>
    <property type="match status" value="1"/>
</dbReference>
<evidence type="ECO:0000256" key="1">
    <source>
        <dbReference type="ARBA" id="ARBA00022527"/>
    </source>
</evidence>
<dbReference type="GO" id="GO:0005737">
    <property type="term" value="C:cytoplasm"/>
    <property type="evidence" value="ECO:0007669"/>
    <property type="project" value="TreeGrafter"/>
</dbReference>
<comment type="similarity">
    <text evidence="7">Belongs to the protein kinase superfamily.</text>
</comment>
<keyword evidence="10" id="KW-1185">Reference proteome</keyword>
<dbReference type="CDD" id="cd14003">
    <property type="entry name" value="STKc_AMPK-like"/>
    <property type="match status" value="1"/>
</dbReference>
<dbReference type="Proteomes" id="UP000179807">
    <property type="component" value="Unassembled WGS sequence"/>
</dbReference>
<dbReference type="GO" id="GO:0035556">
    <property type="term" value="P:intracellular signal transduction"/>
    <property type="evidence" value="ECO:0007669"/>
    <property type="project" value="TreeGrafter"/>
</dbReference>
<dbReference type="EMBL" id="MLAK01001463">
    <property type="protein sequence ID" value="OHS92829.1"/>
    <property type="molecule type" value="Genomic_DNA"/>
</dbReference>
<dbReference type="InterPro" id="IPR000719">
    <property type="entry name" value="Prot_kinase_dom"/>
</dbReference>
<dbReference type="SMART" id="SM00220">
    <property type="entry name" value="S_TKc"/>
    <property type="match status" value="1"/>
</dbReference>
<dbReference type="PANTHER" id="PTHR24346:SF82">
    <property type="entry name" value="KP78A-RELATED"/>
    <property type="match status" value="1"/>
</dbReference>
<name>A0A1J4J5U8_9EUKA</name>
<proteinExistence type="inferred from homology"/>
<reference evidence="9" key="1">
    <citation type="submission" date="2016-10" db="EMBL/GenBank/DDBJ databases">
        <authorList>
            <person name="Benchimol M."/>
            <person name="Almeida L.G."/>
            <person name="Vasconcelos A.T."/>
            <person name="Perreira-Neves A."/>
            <person name="Rosa I.A."/>
            <person name="Tasca T."/>
            <person name="Bogo M.R."/>
            <person name="de Souza W."/>
        </authorList>
    </citation>
    <scope>NUCLEOTIDE SEQUENCE [LARGE SCALE GENOMIC DNA]</scope>
    <source>
        <strain evidence="9">K</strain>
    </source>
</reference>
<dbReference type="SUPFAM" id="SSF56112">
    <property type="entry name" value="Protein kinase-like (PK-like)"/>
    <property type="match status" value="1"/>
</dbReference>
<dbReference type="GO" id="GO:0005524">
    <property type="term" value="F:ATP binding"/>
    <property type="evidence" value="ECO:0007669"/>
    <property type="project" value="UniProtKB-UniRule"/>
</dbReference>
<keyword evidence="3 6" id="KW-0547">Nucleotide-binding</keyword>
<keyword evidence="1 7" id="KW-0723">Serine/threonine-protein kinase</keyword>
<dbReference type="AlphaFoldDB" id="A0A1J4J5U8"/>
<dbReference type="PROSITE" id="PS00107">
    <property type="entry name" value="PROTEIN_KINASE_ATP"/>
    <property type="match status" value="1"/>
</dbReference>
<organism evidence="9 10">
    <name type="scientific">Tritrichomonas foetus</name>
    <dbReference type="NCBI Taxonomy" id="1144522"/>
    <lineage>
        <taxon>Eukaryota</taxon>
        <taxon>Metamonada</taxon>
        <taxon>Parabasalia</taxon>
        <taxon>Tritrichomonadida</taxon>
        <taxon>Tritrichomonadidae</taxon>
        <taxon>Tritrichomonas</taxon>
    </lineage>
</organism>
<dbReference type="Pfam" id="PF00069">
    <property type="entry name" value="Pkinase"/>
    <property type="match status" value="1"/>
</dbReference>
<keyword evidence="2" id="KW-0808">Transferase</keyword>
<evidence type="ECO:0000313" key="9">
    <source>
        <dbReference type="EMBL" id="OHS92829.1"/>
    </source>
</evidence>
<evidence type="ECO:0000259" key="8">
    <source>
        <dbReference type="PROSITE" id="PS50011"/>
    </source>
</evidence>
<evidence type="ECO:0000256" key="6">
    <source>
        <dbReference type="PROSITE-ProRule" id="PRU10141"/>
    </source>
</evidence>
<dbReference type="RefSeq" id="XP_068345966.1">
    <property type="nucleotide sequence ID" value="XM_068513439.1"/>
</dbReference>
<dbReference type="GeneID" id="94848143"/>
<feature type="binding site" evidence="6">
    <location>
        <position position="44"/>
    </location>
    <ligand>
        <name>ATP</name>
        <dbReference type="ChEBI" id="CHEBI:30616"/>
    </ligand>
</feature>
<protein>
    <submittedName>
        <fullName evidence="9">AGC family protein kinase</fullName>
    </submittedName>
</protein>
<dbReference type="PROSITE" id="PS50011">
    <property type="entry name" value="PROTEIN_KINASE_DOM"/>
    <property type="match status" value="1"/>
</dbReference>
<dbReference type="GO" id="GO:0004674">
    <property type="term" value="F:protein serine/threonine kinase activity"/>
    <property type="evidence" value="ECO:0007669"/>
    <property type="project" value="UniProtKB-KW"/>
</dbReference>
<evidence type="ECO:0000256" key="4">
    <source>
        <dbReference type="ARBA" id="ARBA00022777"/>
    </source>
</evidence>
<dbReference type="VEuPathDB" id="TrichDB:TRFO_40853"/>
<dbReference type="PANTHER" id="PTHR24346">
    <property type="entry name" value="MAP/MICROTUBULE AFFINITY-REGULATING KINASE"/>
    <property type="match status" value="1"/>
</dbReference>
<keyword evidence="4 9" id="KW-0418">Kinase</keyword>
<dbReference type="PROSITE" id="PS00108">
    <property type="entry name" value="PROTEIN_KINASE_ST"/>
    <property type="match status" value="1"/>
</dbReference>
<evidence type="ECO:0000256" key="3">
    <source>
        <dbReference type="ARBA" id="ARBA00022741"/>
    </source>
</evidence>
<gene>
    <name evidence="9" type="ORF">TRFO_40853</name>
</gene>
<dbReference type="InterPro" id="IPR011009">
    <property type="entry name" value="Kinase-like_dom_sf"/>
</dbReference>
<sequence>MNDEIAIPHPNLINGYAIMDTLGRGSFSKVCRCVNRAGDQFAMKIFPKDNIEDNGDRERFQREINTMAYIQHENLIALHDFFWDEDNFYLVIDYCDGGELFDYIIDNERLEEQHAKVLFRQIVEAIQCCHGYGVAHRDLKPENILIKKVDEKDQANYEKASNNIIVKVADFGLCGFINDEQLMRTFCGSPCYCSPECLCKVQYDGRKSDIWSLGIILFDMVTGEHPWNITNTSIMLKQILRGAFSVPPFVSDQCKDLLHKLIRVNPCERLSIEKILEHPWMRTSNSLFPKVSLPPLSNGGRRLSIKEITDLSSSMAGISERGIFPPQFHQKSTNQDLSEGKKLPNLYVRSSSVEYLMNAKKAETDLLKKRIVVPTHGMTMAQCRQRSAVNLLFQRKKPKVKPRITMVPITEE</sequence>
<dbReference type="Gene3D" id="1.10.510.10">
    <property type="entry name" value="Transferase(Phosphotransferase) domain 1"/>
    <property type="match status" value="1"/>
</dbReference>
<evidence type="ECO:0000313" key="10">
    <source>
        <dbReference type="Proteomes" id="UP000179807"/>
    </source>
</evidence>
<evidence type="ECO:0000256" key="2">
    <source>
        <dbReference type="ARBA" id="ARBA00022679"/>
    </source>
</evidence>